<feature type="region of interest" description="Disordered" evidence="1">
    <location>
        <begin position="106"/>
        <end position="125"/>
    </location>
</feature>
<protein>
    <submittedName>
        <fullName evidence="2">Uncharacterized protein</fullName>
    </submittedName>
</protein>
<comment type="caution">
    <text evidence="2">The sequence shown here is derived from an EMBL/GenBank/DDBJ whole genome shotgun (WGS) entry which is preliminary data.</text>
</comment>
<dbReference type="EMBL" id="BGPR01000001">
    <property type="protein sequence ID" value="GBL72468.1"/>
    <property type="molecule type" value="Genomic_DNA"/>
</dbReference>
<reference evidence="2 3" key="1">
    <citation type="journal article" date="2019" name="Sci. Rep.">
        <title>Orb-weaving spider Araneus ventricosus genome elucidates the spidroin gene catalogue.</title>
        <authorList>
            <person name="Kono N."/>
            <person name="Nakamura H."/>
            <person name="Ohtoshi R."/>
            <person name="Moran D.A.P."/>
            <person name="Shinohara A."/>
            <person name="Yoshida Y."/>
            <person name="Fujiwara M."/>
            <person name="Mori M."/>
            <person name="Tomita M."/>
            <person name="Arakawa K."/>
        </authorList>
    </citation>
    <scope>NUCLEOTIDE SEQUENCE [LARGE SCALE GENOMIC DNA]</scope>
</reference>
<proteinExistence type="predicted"/>
<gene>
    <name evidence="2" type="ORF">AVEN_115385_1</name>
</gene>
<evidence type="ECO:0000256" key="1">
    <source>
        <dbReference type="SAM" id="MobiDB-lite"/>
    </source>
</evidence>
<dbReference type="AlphaFoldDB" id="A0A4Y1ZYB5"/>
<dbReference type="OrthoDB" id="4843387at2759"/>
<accession>A0A4Y1ZYB5</accession>
<keyword evidence="3" id="KW-1185">Reference proteome</keyword>
<name>A0A4Y1ZYB5_ARAVE</name>
<evidence type="ECO:0000313" key="3">
    <source>
        <dbReference type="Proteomes" id="UP000499080"/>
    </source>
</evidence>
<evidence type="ECO:0000313" key="2">
    <source>
        <dbReference type="EMBL" id="GBL72468.1"/>
    </source>
</evidence>
<dbReference type="Proteomes" id="UP000499080">
    <property type="component" value="Unassembled WGS sequence"/>
</dbReference>
<organism evidence="2 3">
    <name type="scientific">Araneus ventricosus</name>
    <name type="common">Orbweaver spider</name>
    <name type="synonym">Epeira ventricosa</name>
    <dbReference type="NCBI Taxonomy" id="182803"/>
    <lineage>
        <taxon>Eukaryota</taxon>
        <taxon>Metazoa</taxon>
        <taxon>Ecdysozoa</taxon>
        <taxon>Arthropoda</taxon>
        <taxon>Chelicerata</taxon>
        <taxon>Arachnida</taxon>
        <taxon>Araneae</taxon>
        <taxon>Araneomorphae</taxon>
        <taxon>Entelegynae</taxon>
        <taxon>Araneoidea</taxon>
        <taxon>Araneidae</taxon>
        <taxon>Araneus</taxon>
    </lineage>
</organism>
<sequence>MVPDTINLTLLKDSYRGDGISLGGHTDLYVLCEVHALPGMRYRNEILDPYDRPYVGSTGDEFFLMDDNPRFHRTMLVEEYLEDQGVGVNGLANSISGILSDSESFKLPRKTDNYNTPLPLPQISA</sequence>